<gene>
    <name evidence="3" type="ORF">Arub01_47180</name>
</gene>
<evidence type="ECO:0000313" key="4">
    <source>
        <dbReference type="Proteomes" id="UP001165124"/>
    </source>
</evidence>
<dbReference type="InterPro" id="IPR002575">
    <property type="entry name" value="Aminoglycoside_PTrfase"/>
</dbReference>
<dbReference type="EMBL" id="BSRZ01000015">
    <property type="protein sequence ID" value="GLW66474.1"/>
    <property type="molecule type" value="Genomic_DNA"/>
</dbReference>
<reference evidence="3" key="1">
    <citation type="submission" date="2023-02" db="EMBL/GenBank/DDBJ databases">
        <title>Actinomadura rubrobrunea NBRC 14622.</title>
        <authorList>
            <person name="Ichikawa N."/>
            <person name="Sato H."/>
            <person name="Tonouchi N."/>
        </authorList>
    </citation>
    <scope>NUCLEOTIDE SEQUENCE</scope>
    <source>
        <strain evidence="3">NBRC 14622</strain>
    </source>
</reference>
<dbReference type="Proteomes" id="UP001165124">
    <property type="component" value="Unassembled WGS sequence"/>
</dbReference>
<comment type="caution">
    <text evidence="3">The sequence shown here is derived from an EMBL/GenBank/DDBJ whole genome shotgun (WGS) entry which is preliminary data.</text>
</comment>
<dbReference type="AlphaFoldDB" id="A0A9W6Q0P0"/>
<accession>A0A9W6Q0P0</accession>
<dbReference type="Gene3D" id="3.90.1200.10">
    <property type="match status" value="1"/>
</dbReference>
<sequence>MSAKNRAQNAVEEEELTGGGTTRVVRVGDTVRRPVRPWSPAIRVLLQRLRAAGVTGVPAWRGVDEQGRDAFDYLPGEVGNYPVPRQVRTDTALVTAARLLRSLHDASVPLAYRTDLPWQEPPMKPAEVVCHGDFAPYNCVFRDSVAVGVIDFDAARPGPRRWDLAYALYRFAPLTSPDNKDGFGDPAEQARRARLFLDSYGCTSEERHDALEAVVPRLRALIAFMRDAAANGDPNFARHIEEGHAELYQNDIAYIESQLPRWSASVV</sequence>
<name>A0A9W6Q0P0_9ACTN</name>
<dbReference type="Pfam" id="PF01636">
    <property type="entry name" value="APH"/>
    <property type="match status" value="1"/>
</dbReference>
<dbReference type="InterPro" id="IPR011009">
    <property type="entry name" value="Kinase-like_dom_sf"/>
</dbReference>
<feature type="domain" description="Aminoglycoside phosphotransferase" evidence="2">
    <location>
        <begin position="119"/>
        <end position="172"/>
    </location>
</feature>
<evidence type="ECO:0000256" key="1">
    <source>
        <dbReference type="SAM" id="MobiDB-lite"/>
    </source>
</evidence>
<proteinExistence type="predicted"/>
<feature type="region of interest" description="Disordered" evidence="1">
    <location>
        <begin position="1"/>
        <end position="21"/>
    </location>
</feature>
<dbReference type="RefSeq" id="WP_067915088.1">
    <property type="nucleotide sequence ID" value="NZ_BSRZ01000015.1"/>
</dbReference>
<protein>
    <submittedName>
        <fullName evidence="3">Phosphotransferase</fullName>
    </submittedName>
</protein>
<evidence type="ECO:0000259" key="2">
    <source>
        <dbReference type="Pfam" id="PF01636"/>
    </source>
</evidence>
<evidence type="ECO:0000313" key="3">
    <source>
        <dbReference type="EMBL" id="GLW66474.1"/>
    </source>
</evidence>
<keyword evidence="4" id="KW-1185">Reference proteome</keyword>
<dbReference type="SUPFAM" id="SSF56112">
    <property type="entry name" value="Protein kinase-like (PK-like)"/>
    <property type="match status" value="1"/>
</dbReference>
<organism evidence="3 4">
    <name type="scientific">Actinomadura rubrobrunea</name>
    <dbReference type="NCBI Taxonomy" id="115335"/>
    <lineage>
        <taxon>Bacteria</taxon>
        <taxon>Bacillati</taxon>
        <taxon>Actinomycetota</taxon>
        <taxon>Actinomycetes</taxon>
        <taxon>Streptosporangiales</taxon>
        <taxon>Thermomonosporaceae</taxon>
        <taxon>Actinomadura</taxon>
    </lineage>
</organism>